<accession>A0A0K2SGD9</accession>
<dbReference type="AlphaFoldDB" id="A0A0K2SGD9"/>
<protein>
    <submittedName>
        <fullName evidence="2">ABC transporter permease</fullName>
    </submittedName>
</protein>
<keyword evidence="1" id="KW-0472">Membrane</keyword>
<feature type="transmembrane region" description="Helical" evidence="1">
    <location>
        <begin position="108"/>
        <end position="128"/>
    </location>
</feature>
<evidence type="ECO:0000256" key="1">
    <source>
        <dbReference type="SAM" id="Phobius"/>
    </source>
</evidence>
<keyword evidence="1" id="KW-1133">Transmembrane helix</keyword>
<gene>
    <name evidence="2" type="ORF">LIP_0288</name>
</gene>
<reference evidence="3" key="2">
    <citation type="journal article" date="2016" name="Int. J. Syst. Evol. Microbiol.">
        <title>Complete genome sequence and cell structure of Limnochorda pilosa, a Gram-negative spore-former within the phylum Firmicutes.</title>
        <authorList>
            <person name="Watanabe M."/>
            <person name="Kojima H."/>
            <person name="Fukui M."/>
        </authorList>
    </citation>
    <scope>NUCLEOTIDE SEQUENCE [LARGE SCALE GENOMIC DNA]</scope>
    <source>
        <strain evidence="3">HC45</strain>
    </source>
</reference>
<evidence type="ECO:0000313" key="3">
    <source>
        <dbReference type="Proteomes" id="UP000065807"/>
    </source>
</evidence>
<feature type="transmembrane region" description="Helical" evidence="1">
    <location>
        <begin position="81"/>
        <end position="101"/>
    </location>
</feature>
<proteinExistence type="predicted"/>
<reference evidence="3" key="1">
    <citation type="submission" date="2015-07" db="EMBL/GenBank/DDBJ databases">
        <title>Complete genome sequence and phylogenetic analysis of Limnochorda pilosa.</title>
        <authorList>
            <person name="Watanabe M."/>
            <person name="Kojima H."/>
            <person name="Fukui M."/>
        </authorList>
    </citation>
    <scope>NUCLEOTIDE SEQUENCE [LARGE SCALE GENOMIC DNA]</scope>
    <source>
        <strain evidence="3">HC45</strain>
    </source>
</reference>
<feature type="transmembrane region" description="Helical" evidence="1">
    <location>
        <begin position="52"/>
        <end position="75"/>
    </location>
</feature>
<dbReference type="RefSeq" id="WP_068133339.1">
    <property type="nucleotide sequence ID" value="NZ_AP014924.1"/>
</dbReference>
<dbReference type="KEGG" id="lpil:LIP_0288"/>
<dbReference type="EMBL" id="AP014924">
    <property type="protein sequence ID" value="BAS26145.1"/>
    <property type="molecule type" value="Genomic_DNA"/>
</dbReference>
<sequence>MSRVLIYAAGIVVVLHGLIHLMGFVAYWPLAAVADLPYKTTLAGGRWDVGPLGMRVFSVLWLAAALGFLAAAIGLVTGQDWWRPALVSTVVLSTGLIALDWASAFRGAIVNAVIVAFLILTLVTPGVAPR</sequence>
<evidence type="ECO:0000313" key="2">
    <source>
        <dbReference type="EMBL" id="BAS26145.1"/>
    </source>
</evidence>
<organism evidence="2 3">
    <name type="scientific">Limnochorda pilosa</name>
    <dbReference type="NCBI Taxonomy" id="1555112"/>
    <lineage>
        <taxon>Bacteria</taxon>
        <taxon>Bacillati</taxon>
        <taxon>Bacillota</taxon>
        <taxon>Limnochordia</taxon>
        <taxon>Limnochordales</taxon>
        <taxon>Limnochordaceae</taxon>
        <taxon>Limnochorda</taxon>
    </lineage>
</organism>
<dbReference type="Proteomes" id="UP000065807">
    <property type="component" value="Chromosome"/>
</dbReference>
<keyword evidence="1" id="KW-0812">Transmembrane</keyword>
<feature type="transmembrane region" description="Helical" evidence="1">
    <location>
        <begin position="6"/>
        <end position="31"/>
    </location>
</feature>
<keyword evidence="3" id="KW-1185">Reference proteome</keyword>
<dbReference type="OrthoDB" id="9786534at2"/>
<dbReference type="STRING" id="1555112.LIP_0288"/>
<name>A0A0K2SGD9_LIMPI</name>